<comment type="caution">
    <text evidence="1">The sequence shown here is derived from an EMBL/GenBank/DDBJ whole genome shotgun (WGS) entry which is preliminary data.</text>
</comment>
<gene>
    <name evidence="1" type="ORF">CAXC1_130010</name>
</gene>
<proteinExistence type="predicted"/>
<evidence type="ECO:0000313" key="2">
    <source>
        <dbReference type="Proteomes" id="UP001314181"/>
    </source>
</evidence>
<dbReference type="EMBL" id="CAWVOK010000004">
    <property type="protein sequence ID" value="CAK8162398.1"/>
    <property type="molecule type" value="Genomic_DNA"/>
</dbReference>
<accession>A0ABP0EUM8</accession>
<dbReference type="Proteomes" id="UP001314181">
    <property type="component" value="Unassembled WGS sequence"/>
</dbReference>
<reference evidence="1 2" key="1">
    <citation type="submission" date="2024-01" db="EMBL/GenBank/DDBJ databases">
        <authorList>
            <person name="Kunselman E."/>
        </authorList>
    </citation>
    <scope>NUCLEOTIDE SEQUENCE [LARGE SCALE GENOMIC DNA]</scope>
    <source>
        <strain evidence="1">2 abalone samples</strain>
    </source>
</reference>
<dbReference type="RefSeq" id="WP_338363408.1">
    <property type="nucleotide sequence ID" value="NZ_CAWVOK010000004.1"/>
</dbReference>
<keyword evidence="2" id="KW-1185">Reference proteome</keyword>
<organism evidence="1 2">
    <name type="scientific">Candidatus Xenohaliotis californiensis</name>
    <dbReference type="NCBI Taxonomy" id="84677"/>
    <lineage>
        <taxon>Bacteria</taxon>
        <taxon>Pseudomonadati</taxon>
        <taxon>Pseudomonadota</taxon>
        <taxon>Alphaproteobacteria</taxon>
        <taxon>Rickettsiales</taxon>
        <taxon>Anaplasmataceae</taxon>
        <taxon>Candidatus Xenohaliotis</taxon>
    </lineage>
</organism>
<name>A0ABP0EUM8_9RICK</name>
<sequence>MTNTQTKLTIPENADKNIEAKKYYTFNETGNIMISSTANSGEIEENVKKIYSEVAVFFAAMTRAISTTENPATPGKNYSLYNYHALERIIDGSGLFVHVTESDVIYETSSFGLDFSKELIQGLLGLATGAGSLAFASSMISSLGKEGLRISGSSSSSESKVGNIVFVCEYLLGMPIVSAVVAYADCKKHAEEIQAGPCFKEQHTSTKWELHKDTYLFVTPDFISKSSKELSLVESDPNYKNFINLLQALLKKTPTITGTYYKSDNGEYVELKNSEPLVVGVGYRIMGEFLPNPSTNEERKQYTLKFDADKKDIKTLNWSDTIIEFSVDELRDSISNIGIYKNNTRVLGTNAGYKVVKTSSTSNNTGKK</sequence>
<protein>
    <submittedName>
        <fullName evidence="1">Bacterial Ig-like domain-containing protein</fullName>
    </submittedName>
</protein>
<evidence type="ECO:0000313" key="1">
    <source>
        <dbReference type="EMBL" id="CAK8162398.1"/>
    </source>
</evidence>